<evidence type="ECO:0000256" key="4">
    <source>
        <dbReference type="ARBA" id="ARBA00022692"/>
    </source>
</evidence>
<feature type="transmembrane region" description="Helical" evidence="7">
    <location>
        <begin position="12"/>
        <end position="35"/>
    </location>
</feature>
<dbReference type="CDD" id="cd06261">
    <property type="entry name" value="TM_PBP2"/>
    <property type="match status" value="1"/>
</dbReference>
<keyword evidence="4 7" id="KW-0812">Transmembrane</keyword>
<feature type="transmembrane region" description="Helical" evidence="7">
    <location>
        <begin position="206"/>
        <end position="225"/>
    </location>
</feature>
<keyword evidence="6 7" id="KW-0472">Membrane</keyword>
<dbReference type="InterPro" id="IPR045621">
    <property type="entry name" value="BPD_transp_1_N"/>
</dbReference>
<reference evidence="9 10" key="1">
    <citation type="submission" date="2018-03" db="EMBL/GenBank/DDBJ databases">
        <title>Genomic Encyclopedia of Type Strains, Phase III (KMG-III): the genomes of soil and plant-associated and newly described type strains.</title>
        <authorList>
            <person name="Whitman W."/>
        </authorList>
    </citation>
    <scope>NUCLEOTIDE SEQUENCE [LARGE SCALE GENOMIC DNA]</scope>
    <source>
        <strain evidence="9 10">CGMCC 4.7125</strain>
    </source>
</reference>
<accession>A0A2T0LNG2</accession>
<dbReference type="Pfam" id="PF19300">
    <property type="entry name" value="BPD_transp_1_N"/>
    <property type="match status" value="1"/>
</dbReference>
<gene>
    <name evidence="9" type="ORF">B0I33_111252</name>
</gene>
<feature type="domain" description="ABC transmembrane type-1" evidence="8">
    <location>
        <begin position="100"/>
        <end position="329"/>
    </location>
</feature>
<comment type="caution">
    <text evidence="9">The sequence shown here is derived from an EMBL/GenBank/DDBJ whole genome shotgun (WGS) entry which is preliminary data.</text>
</comment>
<feature type="transmembrane region" description="Helical" evidence="7">
    <location>
        <begin position="106"/>
        <end position="127"/>
    </location>
</feature>
<dbReference type="SUPFAM" id="SSF161098">
    <property type="entry name" value="MetI-like"/>
    <property type="match status" value="1"/>
</dbReference>
<dbReference type="EMBL" id="PVNH01000011">
    <property type="protein sequence ID" value="PRX44737.1"/>
    <property type="molecule type" value="Genomic_DNA"/>
</dbReference>
<protein>
    <submittedName>
        <fullName evidence="9">Peptide/nickel transport system permease protein</fullName>
    </submittedName>
</protein>
<evidence type="ECO:0000256" key="2">
    <source>
        <dbReference type="ARBA" id="ARBA00022448"/>
    </source>
</evidence>
<dbReference type="InterPro" id="IPR000515">
    <property type="entry name" value="MetI-like"/>
</dbReference>
<dbReference type="Proteomes" id="UP000238362">
    <property type="component" value="Unassembled WGS sequence"/>
</dbReference>
<organism evidence="9 10">
    <name type="scientific">Prauserella shujinwangii</name>
    <dbReference type="NCBI Taxonomy" id="1453103"/>
    <lineage>
        <taxon>Bacteria</taxon>
        <taxon>Bacillati</taxon>
        <taxon>Actinomycetota</taxon>
        <taxon>Actinomycetes</taxon>
        <taxon>Pseudonocardiales</taxon>
        <taxon>Pseudonocardiaceae</taxon>
        <taxon>Prauserella</taxon>
    </lineage>
</organism>
<feature type="transmembrane region" description="Helical" evidence="7">
    <location>
        <begin position="310"/>
        <end position="332"/>
    </location>
</feature>
<dbReference type="RefSeq" id="WP_281259456.1">
    <property type="nucleotide sequence ID" value="NZ_PVNH01000011.1"/>
</dbReference>
<proteinExistence type="inferred from homology"/>
<dbReference type="GO" id="GO:0055085">
    <property type="term" value="P:transmembrane transport"/>
    <property type="evidence" value="ECO:0007669"/>
    <property type="project" value="InterPro"/>
</dbReference>
<sequence>MKPGSLGRYIVVRLLLAIPMVLILLTLVFLLLRAIPGDPVTATLGGRATPAQIEAAREAMGLNDPLIVQYLEYMGGALTGDFGTPVTDPRGVVEIVAETAPATIELALAGMLVAVTVGILVGGLAGRLRDTPFDIGGRLFGIIIFAAPVFWTGLLAQLFFAVKLGWLPSSGRAGGFDQPEWITGFYVLDSLLTWDMAALESTLEHLILPAVTLGLLVGGIFIRLVRVNMMQTLRSDYVEAARARGLRERNVLYRYGFKTALIPIVTIMGLQFALLLGNAVLTERTFNWPGLAQALVDFIGQRDYAAVQGIVTFIALVIVGVSLLIDIITGLVDPRVRY</sequence>
<evidence type="ECO:0000256" key="6">
    <source>
        <dbReference type="ARBA" id="ARBA00023136"/>
    </source>
</evidence>
<dbReference type="PROSITE" id="PS50928">
    <property type="entry name" value="ABC_TM1"/>
    <property type="match status" value="1"/>
</dbReference>
<comment type="subcellular location">
    <subcellularLocation>
        <location evidence="1 7">Cell membrane</location>
        <topology evidence="1 7">Multi-pass membrane protein</topology>
    </subcellularLocation>
</comment>
<dbReference type="AlphaFoldDB" id="A0A2T0LNG2"/>
<feature type="transmembrane region" description="Helical" evidence="7">
    <location>
        <begin position="139"/>
        <end position="162"/>
    </location>
</feature>
<dbReference type="Gene3D" id="1.10.3720.10">
    <property type="entry name" value="MetI-like"/>
    <property type="match status" value="1"/>
</dbReference>
<dbReference type="InterPro" id="IPR035906">
    <property type="entry name" value="MetI-like_sf"/>
</dbReference>
<evidence type="ECO:0000313" key="10">
    <source>
        <dbReference type="Proteomes" id="UP000238362"/>
    </source>
</evidence>
<dbReference type="GO" id="GO:0005886">
    <property type="term" value="C:plasma membrane"/>
    <property type="evidence" value="ECO:0007669"/>
    <property type="project" value="UniProtKB-SubCell"/>
</dbReference>
<evidence type="ECO:0000256" key="1">
    <source>
        <dbReference type="ARBA" id="ARBA00004651"/>
    </source>
</evidence>
<comment type="similarity">
    <text evidence="7">Belongs to the binding-protein-dependent transport system permease family.</text>
</comment>
<keyword evidence="10" id="KW-1185">Reference proteome</keyword>
<dbReference type="PANTHER" id="PTHR43163:SF6">
    <property type="entry name" value="DIPEPTIDE TRANSPORT SYSTEM PERMEASE PROTEIN DPPB-RELATED"/>
    <property type="match status" value="1"/>
</dbReference>
<evidence type="ECO:0000256" key="5">
    <source>
        <dbReference type="ARBA" id="ARBA00022989"/>
    </source>
</evidence>
<dbReference type="PANTHER" id="PTHR43163">
    <property type="entry name" value="DIPEPTIDE TRANSPORT SYSTEM PERMEASE PROTEIN DPPB-RELATED"/>
    <property type="match status" value="1"/>
</dbReference>
<dbReference type="Pfam" id="PF00528">
    <property type="entry name" value="BPD_transp_1"/>
    <property type="match status" value="1"/>
</dbReference>
<evidence type="ECO:0000313" key="9">
    <source>
        <dbReference type="EMBL" id="PRX44737.1"/>
    </source>
</evidence>
<name>A0A2T0LNG2_9PSEU</name>
<keyword evidence="5 7" id="KW-1133">Transmembrane helix</keyword>
<evidence type="ECO:0000259" key="8">
    <source>
        <dbReference type="PROSITE" id="PS50928"/>
    </source>
</evidence>
<evidence type="ECO:0000256" key="3">
    <source>
        <dbReference type="ARBA" id="ARBA00022475"/>
    </source>
</evidence>
<keyword evidence="3" id="KW-1003">Cell membrane</keyword>
<feature type="transmembrane region" description="Helical" evidence="7">
    <location>
        <begin position="259"/>
        <end position="281"/>
    </location>
</feature>
<keyword evidence="2 7" id="KW-0813">Transport</keyword>
<evidence type="ECO:0000256" key="7">
    <source>
        <dbReference type="RuleBase" id="RU363032"/>
    </source>
</evidence>